<dbReference type="EMBL" id="JAFBEC010000002">
    <property type="protein sequence ID" value="MBM7631561.1"/>
    <property type="molecule type" value="Genomic_DNA"/>
</dbReference>
<dbReference type="Proteomes" id="UP000741863">
    <property type="component" value="Unassembled WGS sequence"/>
</dbReference>
<keyword evidence="2" id="KW-1133">Transmembrane helix</keyword>
<evidence type="ECO:0008006" key="5">
    <source>
        <dbReference type="Google" id="ProtNLM"/>
    </source>
</evidence>
<accession>A0ABS2P8V5</accession>
<reference evidence="3 4" key="1">
    <citation type="submission" date="2021-01" db="EMBL/GenBank/DDBJ databases">
        <title>Genomic Encyclopedia of Type Strains, Phase IV (KMG-IV): sequencing the most valuable type-strain genomes for metagenomic binning, comparative biology and taxonomic classification.</title>
        <authorList>
            <person name="Goeker M."/>
        </authorList>
    </citation>
    <scope>NUCLEOTIDE SEQUENCE [LARGE SCALE GENOMIC DNA]</scope>
    <source>
        <strain evidence="3 4">DSM 25540</strain>
    </source>
</reference>
<keyword evidence="4" id="KW-1185">Reference proteome</keyword>
<gene>
    <name evidence="3" type="ORF">JOD17_000653</name>
</gene>
<dbReference type="RefSeq" id="WP_204695679.1">
    <property type="nucleotide sequence ID" value="NZ_JAFBEC010000002.1"/>
</dbReference>
<name>A0ABS2P8V5_9BACL</name>
<evidence type="ECO:0000313" key="4">
    <source>
        <dbReference type="Proteomes" id="UP000741863"/>
    </source>
</evidence>
<sequence length="105" mass="11533">MGKSKYVWTSAIVATVAAGATYLVKNPDKGRQLMDGAKSRYHKLVGSASNKGSDIPLEQRIGNPDPLDINDNEMVAEGSTFSVDYYNKAHENDPEYETSSEQKPH</sequence>
<keyword evidence="2" id="KW-0812">Transmembrane</keyword>
<protein>
    <recommendedName>
        <fullName evidence="5">YtxH domain-containing protein</fullName>
    </recommendedName>
</protein>
<proteinExistence type="predicted"/>
<comment type="caution">
    <text evidence="3">The sequence shown here is derived from an EMBL/GenBank/DDBJ whole genome shotgun (WGS) entry which is preliminary data.</text>
</comment>
<keyword evidence="2" id="KW-0472">Membrane</keyword>
<feature type="transmembrane region" description="Helical" evidence="2">
    <location>
        <begin position="6"/>
        <end position="24"/>
    </location>
</feature>
<organism evidence="3 4">
    <name type="scientific">Geomicrobium sediminis</name>
    <dbReference type="NCBI Taxonomy" id="1347788"/>
    <lineage>
        <taxon>Bacteria</taxon>
        <taxon>Bacillati</taxon>
        <taxon>Bacillota</taxon>
        <taxon>Bacilli</taxon>
        <taxon>Bacillales</taxon>
        <taxon>Geomicrobium</taxon>
    </lineage>
</organism>
<feature type="region of interest" description="Disordered" evidence="1">
    <location>
        <begin position="47"/>
        <end position="68"/>
    </location>
</feature>
<evidence type="ECO:0000256" key="1">
    <source>
        <dbReference type="SAM" id="MobiDB-lite"/>
    </source>
</evidence>
<evidence type="ECO:0000313" key="3">
    <source>
        <dbReference type="EMBL" id="MBM7631561.1"/>
    </source>
</evidence>
<evidence type="ECO:0000256" key="2">
    <source>
        <dbReference type="SAM" id="Phobius"/>
    </source>
</evidence>